<dbReference type="RefSeq" id="XP_021721028.1">
    <property type="nucleotide sequence ID" value="XM_021865336.1"/>
</dbReference>
<dbReference type="NCBIfam" id="TIGR00756">
    <property type="entry name" value="PPR"/>
    <property type="match status" value="4"/>
</dbReference>
<keyword evidence="4" id="KW-1185">Reference proteome</keyword>
<evidence type="ECO:0000313" key="4">
    <source>
        <dbReference type="Proteomes" id="UP000596660"/>
    </source>
</evidence>
<dbReference type="PANTHER" id="PTHR47926">
    <property type="entry name" value="PENTATRICOPEPTIDE REPEAT-CONTAINING PROTEIN"/>
    <property type="match status" value="1"/>
</dbReference>
<dbReference type="InterPro" id="IPR046960">
    <property type="entry name" value="PPR_At4g14850-like_plant"/>
</dbReference>
<dbReference type="SMR" id="A0A803KR89"/>
<organism evidence="3 4">
    <name type="scientific">Chenopodium quinoa</name>
    <name type="common">Quinoa</name>
    <dbReference type="NCBI Taxonomy" id="63459"/>
    <lineage>
        <taxon>Eukaryota</taxon>
        <taxon>Viridiplantae</taxon>
        <taxon>Streptophyta</taxon>
        <taxon>Embryophyta</taxon>
        <taxon>Tracheophyta</taxon>
        <taxon>Spermatophyta</taxon>
        <taxon>Magnoliopsida</taxon>
        <taxon>eudicotyledons</taxon>
        <taxon>Gunneridae</taxon>
        <taxon>Pentapetalae</taxon>
        <taxon>Caryophyllales</taxon>
        <taxon>Chenopodiaceae</taxon>
        <taxon>Chenopodioideae</taxon>
        <taxon>Atripliceae</taxon>
        <taxon>Chenopodium</taxon>
    </lineage>
</organism>
<dbReference type="Proteomes" id="UP000596660">
    <property type="component" value="Unplaced"/>
</dbReference>
<dbReference type="GO" id="GO:0003723">
    <property type="term" value="F:RNA binding"/>
    <property type="evidence" value="ECO:0007669"/>
    <property type="project" value="InterPro"/>
</dbReference>
<dbReference type="Gramene" id="AUR62001546-RA">
    <property type="protein sequence ID" value="AUR62001546-RA:cds"/>
    <property type="gene ID" value="AUR62001546"/>
</dbReference>
<dbReference type="GeneID" id="110688567"/>
<dbReference type="InterPro" id="IPR002885">
    <property type="entry name" value="PPR_rpt"/>
</dbReference>
<sequence>MGLPRDIPSYASLLEQCCNTKNLHKLGILHSQTIKLGFCYNDFIRAKLVSSYSACSQMSDAQLIFSFTNRKSTFLYNTIIRGYSSTNQFHLSLASFHQMLQLRKSIDLNTLPAVLKSVAALSSLRLGRRLHSFVLVHGFSFDLAHCNALITMYGKCGDLQSGRKVFDKMPERNLITWCAMMGAYGMHGNSDEVFWLFDRMLDSGVQPDGAIFTTVLTACSHGGRVEKGEEYFEMMVKRFELRPSKEHCTCMVDMLGRAGRIEQAKGIVESMEMEPDAGLWRAFLGACKIHGKYEITVRGKHWTLQD</sequence>
<dbReference type="EnsemblPlants" id="AUR62001546-RA">
    <property type="protein sequence ID" value="AUR62001546-RA:cds"/>
    <property type="gene ID" value="AUR62001546"/>
</dbReference>
<name>A0A803KR89_CHEQI</name>
<dbReference type="OrthoDB" id="1731741at2759"/>
<evidence type="ECO:0000313" key="3">
    <source>
        <dbReference type="EnsemblPlants" id="AUR62001546-RA:cds"/>
    </source>
</evidence>
<reference evidence="3" key="1">
    <citation type="journal article" date="2017" name="Nature">
        <title>The genome of Chenopodium quinoa.</title>
        <authorList>
            <person name="Jarvis D.E."/>
            <person name="Ho Y.S."/>
            <person name="Lightfoot D.J."/>
            <person name="Schmoeckel S.M."/>
            <person name="Li B."/>
            <person name="Borm T.J.A."/>
            <person name="Ohyanagi H."/>
            <person name="Mineta K."/>
            <person name="Michell C.T."/>
            <person name="Saber N."/>
            <person name="Kharbatia N.M."/>
            <person name="Rupper R.R."/>
            <person name="Sharp A.R."/>
            <person name="Dally N."/>
            <person name="Boughton B.A."/>
            <person name="Woo Y.H."/>
            <person name="Gao G."/>
            <person name="Schijlen E.G.W.M."/>
            <person name="Guo X."/>
            <person name="Momin A.A."/>
            <person name="Negrao S."/>
            <person name="Al-Babili S."/>
            <person name="Gehring C."/>
            <person name="Roessner U."/>
            <person name="Jung C."/>
            <person name="Murphy K."/>
            <person name="Arold S.T."/>
            <person name="Gojobori T."/>
            <person name="van der Linden C.G."/>
            <person name="van Loo E.N."/>
            <person name="Jellen E.N."/>
            <person name="Maughan P.J."/>
            <person name="Tester M."/>
        </authorList>
    </citation>
    <scope>NUCLEOTIDE SEQUENCE [LARGE SCALE GENOMIC DNA]</scope>
    <source>
        <strain evidence="3">cv. PI 614886</strain>
    </source>
</reference>
<proteinExistence type="predicted"/>
<dbReference type="AlphaFoldDB" id="A0A803KR89"/>
<dbReference type="Gene3D" id="1.25.40.10">
    <property type="entry name" value="Tetratricopeptide repeat domain"/>
    <property type="match status" value="2"/>
</dbReference>
<accession>A0A803KR89</accession>
<evidence type="ECO:0000256" key="2">
    <source>
        <dbReference type="PROSITE-ProRule" id="PRU00708"/>
    </source>
</evidence>
<feature type="repeat" description="PPR" evidence="2">
    <location>
        <begin position="173"/>
        <end position="207"/>
    </location>
</feature>
<feature type="repeat" description="PPR" evidence="2">
    <location>
        <begin position="142"/>
        <end position="172"/>
    </location>
</feature>
<dbReference type="KEGG" id="cqi:110688567"/>
<evidence type="ECO:0000256" key="1">
    <source>
        <dbReference type="ARBA" id="ARBA00022737"/>
    </source>
</evidence>
<dbReference type="PANTHER" id="PTHR47926:SF363">
    <property type="entry name" value="PENTATRICOPEPTIDE REPEAT-CONTAINING PROTEIN"/>
    <property type="match status" value="1"/>
</dbReference>
<keyword evidence="1" id="KW-0677">Repeat</keyword>
<reference evidence="3" key="2">
    <citation type="submission" date="2021-03" db="UniProtKB">
        <authorList>
            <consortium name="EnsemblPlants"/>
        </authorList>
    </citation>
    <scope>IDENTIFICATION</scope>
</reference>
<dbReference type="OMA" id="KTIRLCI"/>
<dbReference type="FunFam" id="1.25.40.10:FF:000158">
    <property type="entry name" value="pentatricopeptide repeat-containing protein At2g33680"/>
    <property type="match status" value="1"/>
</dbReference>
<dbReference type="Pfam" id="PF01535">
    <property type="entry name" value="PPR"/>
    <property type="match status" value="5"/>
</dbReference>
<protein>
    <recommendedName>
        <fullName evidence="5">Pentatricopeptide repeat-containing protein</fullName>
    </recommendedName>
</protein>
<dbReference type="GO" id="GO:0099402">
    <property type="term" value="P:plant organ development"/>
    <property type="evidence" value="ECO:0007669"/>
    <property type="project" value="UniProtKB-ARBA"/>
</dbReference>
<evidence type="ECO:0008006" key="5">
    <source>
        <dbReference type="Google" id="ProtNLM"/>
    </source>
</evidence>
<dbReference type="GO" id="GO:0009451">
    <property type="term" value="P:RNA modification"/>
    <property type="evidence" value="ECO:0007669"/>
    <property type="project" value="InterPro"/>
</dbReference>
<dbReference type="InterPro" id="IPR011990">
    <property type="entry name" value="TPR-like_helical_dom_sf"/>
</dbReference>
<dbReference type="PROSITE" id="PS51375">
    <property type="entry name" value="PPR"/>
    <property type="match status" value="2"/>
</dbReference>
<gene>
    <name evidence="3" type="primary">LOC110688567</name>
</gene>